<evidence type="ECO:0000313" key="14">
    <source>
        <dbReference type="Proteomes" id="UP001501195"/>
    </source>
</evidence>
<feature type="transmembrane region" description="Helical" evidence="11">
    <location>
        <begin position="199"/>
        <end position="221"/>
    </location>
</feature>
<evidence type="ECO:0000256" key="10">
    <source>
        <dbReference type="SAM" id="MobiDB-lite"/>
    </source>
</evidence>
<feature type="region of interest" description="Disordered" evidence="10">
    <location>
        <begin position="1"/>
        <end position="22"/>
    </location>
</feature>
<keyword evidence="7 11" id="KW-0472">Membrane</keyword>
<feature type="transmembrane region" description="Helical" evidence="11">
    <location>
        <begin position="149"/>
        <end position="171"/>
    </location>
</feature>
<organism evidence="13 14">
    <name type="scientific">Kineococcus glutinatus</name>
    <dbReference type="NCBI Taxonomy" id="1070872"/>
    <lineage>
        <taxon>Bacteria</taxon>
        <taxon>Bacillati</taxon>
        <taxon>Actinomycetota</taxon>
        <taxon>Actinomycetes</taxon>
        <taxon>Kineosporiales</taxon>
        <taxon>Kineosporiaceae</taxon>
        <taxon>Kineococcus</taxon>
    </lineage>
</organism>
<feature type="transmembrane region" description="Helical" evidence="11">
    <location>
        <begin position="123"/>
        <end position="143"/>
    </location>
</feature>
<feature type="transmembrane region" description="Helical" evidence="11">
    <location>
        <begin position="98"/>
        <end position="116"/>
    </location>
</feature>
<feature type="transmembrane region" description="Helical" evidence="11">
    <location>
        <begin position="36"/>
        <end position="56"/>
    </location>
</feature>
<keyword evidence="6" id="KW-0560">Oxidoreductase</keyword>
<dbReference type="EMBL" id="BAABIL010000344">
    <property type="protein sequence ID" value="GAA4982819.1"/>
    <property type="molecule type" value="Genomic_DNA"/>
</dbReference>
<evidence type="ECO:0000256" key="1">
    <source>
        <dbReference type="ARBA" id="ARBA00004141"/>
    </source>
</evidence>
<dbReference type="SMART" id="SM00756">
    <property type="entry name" value="VKc"/>
    <property type="match status" value="1"/>
</dbReference>
<gene>
    <name evidence="13" type="ORF">GCM10023225_23100</name>
</gene>
<reference evidence="14" key="1">
    <citation type="journal article" date="2019" name="Int. J. Syst. Evol. Microbiol.">
        <title>The Global Catalogue of Microorganisms (GCM) 10K type strain sequencing project: providing services to taxonomists for standard genome sequencing and annotation.</title>
        <authorList>
            <consortium name="The Broad Institute Genomics Platform"/>
            <consortium name="The Broad Institute Genome Sequencing Center for Infectious Disease"/>
            <person name="Wu L."/>
            <person name="Ma J."/>
        </authorList>
    </citation>
    <scope>NUCLEOTIDE SEQUENCE [LARGE SCALE GENOMIC DNA]</scope>
    <source>
        <strain evidence="14">JCM 18126</strain>
    </source>
</reference>
<dbReference type="InterPro" id="IPR038354">
    <property type="entry name" value="VKOR_sf"/>
</dbReference>
<comment type="similarity">
    <text evidence="2">Belongs to the VKOR family.</text>
</comment>
<keyword evidence="9" id="KW-0676">Redox-active center</keyword>
<evidence type="ECO:0000313" key="13">
    <source>
        <dbReference type="EMBL" id="GAA4982819.1"/>
    </source>
</evidence>
<keyword evidence="5 11" id="KW-1133">Transmembrane helix</keyword>
<dbReference type="Gene3D" id="1.20.1440.130">
    <property type="entry name" value="VKOR domain"/>
    <property type="match status" value="1"/>
</dbReference>
<evidence type="ECO:0000256" key="3">
    <source>
        <dbReference type="ARBA" id="ARBA00022692"/>
    </source>
</evidence>
<dbReference type="Pfam" id="PF07884">
    <property type="entry name" value="VKOR"/>
    <property type="match status" value="1"/>
</dbReference>
<dbReference type="InterPro" id="IPR012932">
    <property type="entry name" value="VKOR"/>
</dbReference>
<evidence type="ECO:0000256" key="9">
    <source>
        <dbReference type="ARBA" id="ARBA00023284"/>
    </source>
</evidence>
<proteinExistence type="inferred from homology"/>
<keyword evidence="4" id="KW-0874">Quinone</keyword>
<name>A0ABP9HZS1_9ACTN</name>
<accession>A0ABP9HZS1</accession>
<evidence type="ECO:0000256" key="6">
    <source>
        <dbReference type="ARBA" id="ARBA00023002"/>
    </source>
</evidence>
<dbReference type="RefSeq" id="WP_345712708.1">
    <property type="nucleotide sequence ID" value="NZ_BAABIL010000344.1"/>
</dbReference>
<sequence length="226" mass="24053">MPAPADRRAAAPATSPVPGDGGDPHLSALPVARARMGWLLLVGGAVGLLASFVLSVERYRLALDPTGYTPSCSLNPVISCGTVMAQEQAAILGFPNPFLGVAAFPVPVTLGAVLLSGTALPRWVWRGLQLGVTAAAVLVAWFVTQAYYAIHALCPYCMVVWAVVVPMFWVLTADNLDRGRIPVPAALHPLVRALVDYRLLVVLLSYALLAALAGVEFWAYWRTLLP</sequence>
<dbReference type="CDD" id="cd12922">
    <property type="entry name" value="VKOR_5"/>
    <property type="match status" value="1"/>
</dbReference>
<evidence type="ECO:0000256" key="4">
    <source>
        <dbReference type="ARBA" id="ARBA00022719"/>
    </source>
</evidence>
<evidence type="ECO:0000256" key="2">
    <source>
        <dbReference type="ARBA" id="ARBA00006214"/>
    </source>
</evidence>
<evidence type="ECO:0000256" key="11">
    <source>
        <dbReference type="SAM" id="Phobius"/>
    </source>
</evidence>
<evidence type="ECO:0000259" key="12">
    <source>
        <dbReference type="SMART" id="SM00756"/>
    </source>
</evidence>
<keyword evidence="3 11" id="KW-0812">Transmembrane</keyword>
<evidence type="ECO:0000256" key="5">
    <source>
        <dbReference type="ARBA" id="ARBA00022989"/>
    </source>
</evidence>
<dbReference type="InterPro" id="IPR041714">
    <property type="entry name" value="VKOR_Actinobacteria"/>
</dbReference>
<evidence type="ECO:0000256" key="8">
    <source>
        <dbReference type="ARBA" id="ARBA00023157"/>
    </source>
</evidence>
<keyword evidence="8" id="KW-1015">Disulfide bond</keyword>
<protein>
    <submittedName>
        <fullName evidence="13">Vitamin K epoxide reductase family protein</fullName>
    </submittedName>
</protein>
<dbReference type="Proteomes" id="UP001501195">
    <property type="component" value="Unassembled WGS sequence"/>
</dbReference>
<evidence type="ECO:0000256" key="7">
    <source>
        <dbReference type="ARBA" id="ARBA00023136"/>
    </source>
</evidence>
<feature type="domain" description="Vitamin K epoxide reductase" evidence="12">
    <location>
        <begin position="33"/>
        <end position="175"/>
    </location>
</feature>
<comment type="subcellular location">
    <subcellularLocation>
        <location evidence="1">Membrane</location>
        <topology evidence="1">Multi-pass membrane protein</topology>
    </subcellularLocation>
</comment>
<keyword evidence="14" id="KW-1185">Reference proteome</keyword>
<comment type="caution">
    <text evidence="13">The sequence shown here is derived from an EMBL/GenBank/DDBJ whole genome shotgun (WGS) entry which is preliminary data.</text>
</comment>